<dbReference type="Pfam" id="PF01243">
    <property type="entry name" value="PNPOx_N"/>
    <property type="match status" value="1"/>
</dbReference>
<dbReference type="InterPro" id="IPR011576">
    <property type="entry name" value="Pyridox_Oxase_N"/>
</dbReference>
<organism evidence="3 4">
    <name type="scientific">Geomesophilobacter sediminis</name>
    <dbReference type="NCBI Taxonomy" id="2798584"/>
    <lineage>
        <taxon>Bacteria</taxon>
        <taxon>Pseudomonadati</taxon>
        <taxon>Thermodesulfobacteriota</taxon>
        <taxon>Desulfuromonadia</taxon>
        <taxon>Geobacterales</taxon>
        <taxon>Geobacteraceae</taxon>
        <taxon>Geomesophilobacter</taxon>
    </lineage>
</organism>
<evidence type="ECO:0000259" key="2">
    <source>
        <dbReference type="Pfam" id="PF01243"/>
    </source>
</evidence>
<accession>A0A8J7LUZ7</accession>
<reference evidence="3" key="1">
    <citation type="submission" date="2020-12" db="EMBL/GenBank/DDBJ databases">
        <title>Geomonas sp. Red875, isolated from river sediment.</title>
        <authorList>
            <person name="Xu Z."/>
            <person name="Zhang Z."/>
            <person name="Masuda Y."/>
            <person name="Itoh H."/>
            <person name="Senoo K."/>
        </authorList>
    </citation>
    <scope>NUCLEOTIDE SEQUENCE</scope>
    <source>
        <strain evidence="3">Red875</strain>
    </source>
</reference>
<keyword evidence="4" id="KW-1185">Reference proteome</keyword>
<evidence type="ECO:0000256" key="1">
    <source>
        <dbReference type="ARBA" id="ARBA00023002"/>
    </source>
</evidence>
<dbReference type="EMBL" id="JAEMHM010000004">
    <property type="protein sequence ID" value="MBJ6724345.1"/>
    <property type="molecule type" value="Genomic_DNA"/>
</dbReference>
<dbReference type="GO" id="GO:0005829">
    <property type="term" value="C:cytosol"/>
    <property type="evidence" value="ECO:0007669"/>
    <property type="project" value="TreeGrafter"/>
</dbReference>
<evidence type="ECO:0000313" key="3">
    <source>
        <dbReference type="EMBL" id="MBJ6724345.1"/>
    </source>
</evidence>
<dbReference type="InterPro" id="IPR012349">
    <property type="entry name" value="Split_barrel_FMN-bd"/>
</dbReference>
<feature type="domain" description="Pyridoxamine 5'-phosphate oxidase N-terminal" evidence="2">
    <location>
        <begin position="9"/>
        <end position="137"/>
    </location>
</feature>
<comment type="caution">
    <text evidence="3">The sequence shown here is derived from an EMBL/GenBank/DDBJ whole genome shotgun (WGS) entry which is preliminary data.</text>
</comment>
<dbReference type="RefSeq" id="WP_199383179.1">
    <property type="nucleotide sequence ID" value="NZ_JAEMHM010000004.1"/>
</dbReference>
<evidence type="ECO:0000313" key="4">
    <source>
        <dbReference type="Proteomes" id="UP000636888"/>
    </source>
</evidence>
<dbReference type="SUPFAM" id="SSF50475">
    <property type="entry name" value="FMN-binding split barrel"/>
    <property type="match status" value="1"/>
</dbReference>
<dbReference type="PANTHER" id="PTHR35176:SF6">
    <property type="entry name" value="HEME OXYGENASE HI_0854-RELATED"/>
    <property type="match status" value="1"/>
</dbReference>
<sequence>MGREQWNNEVTTYVDKTRFAVLAYVREDGTPQLRSMGSFVPDGLKLYFSTRKDAAKVGEIGKQERITFFFEHEGQELNQWQNVHLAGPAARVEEGEEYRRAVQLLSERNPRFKERVEKGELPNIQLFRLDTEEVEFLDYGKGFGHVEKVTLRKSETV</sequence>
<name>A0A8J7LUZ7_9BACT</name>
<dbReference type="PANTHER" id="PTHR35176">
    <property type="entry name" value="HEME OXYGENASE HI_0854-RELATED"/>
    <property type="match status" value="1"/>
</dbReference>
<gene>
    <name evidence="3" type="ORF">JFN93_06470</name>
</gene>
<dbReference type="Proteomes" id="UP000636888">
    <property type="component" value="Unassembled WGS sequence"/>
</dbReference>
<protein>
    <submittedName>
        <fullName evidence="3">Pyridoxamine 5'-phosphate oxidase family protein</fullName>
    </submittedName>
</protein>
<dbReference type="GO" id="GO:0070967">
    <property type="term" value="F:coenzyme F420 binding"/>
    <property type="evidence" value="ECO:0007669"/>
    <property type="project" value="TreeGrafter"/>
</dbReference>
<keyword evidence="1" id="KW-0560">Oxidoreductase</keyword>
<dbReference type="GO" id="GO:0016627">
    <property type="term" value="F:oxidoreductase activity, acting on the CH-CH group of donors"/>
    <property type="evidence" value="ECO:0007669"/>
    <property type="project" value="TreeGrafter"/>
</dbReference>
<proteinExistence type="predicted"/>
<dbReference type="Gene3D" id="2.30.110.10">
    <property type="entry name" value="Electron Transport, Fmn-binding Protein, Chain A"/>
    <property type="match status" value="1"/>
</dbReference>
<dbReference type="AlphaFoldDB" id="A0A8J7LUZ7"/>
<dbReference type="InterPro" id="IPR052019">
    <property type="entry name" value="F420H2_bilvrd_red/Heme_oxyg"/>
</dbReference>